<sequence>MAHWTQAGVGGGHPRAAGRSSSRDTRTGPLRAVLVLAGSTGGIGTHVRSLAEGLSARGVTVTVCGPRATQQRFDFTGAGASFTAVELGGGRRGTGDVAVLRELRRAFAGADVVHAHGLQAGLLAGLARRGTPAVPLVLTLHNALLAGGAKGAVLRMAERRAVRGADIVLGASSDLVTGARAAGARDARLAPVAAPPLPPASRVRSQVRAELGLDRPGQEERPLVVAVGRLAAQKDYPTLLDASRAWRSLDPRPLLAIAGDGPLREELQERIDADALPARLLGHRDDVADLLTAADLVVLTSRWEARALVAQEALRAGVPLVATAVGGIPELVGEAAALVPPGDAEAVGQEVAALLADPRRRQRLAEAGLEQAESWPDQNDTVVQVLSVYDEVRATLA</sequence>
<keyword evidence="2 6" id="KW-0808">Transferase</keyword>
<dbReference type="RefSeq" id="WP_179812433.1">
    <property type="nucleotide sequence ID" value="NZ_JACBZD010000001.1"/>
</dbReference>
<accession>A0A852ZYL3</accession>
<dbReference type="SUPFAM" id="SSF53756">
    <property type="entry name" value="UDP-Glycosyltransferase/glycogen phosphorylase"/>
    <property type="match status" value="1"/>
</dbReference>
<dbReference type="GO" id="GO:0016758">
    <property type="term" value="F:hexosyltransferase activity"/>
    <property type="evidence" value="ECO:0007669"/>
    <property type="project" value="TreeGrafter"/>
</dbReference>
<dbReference type="AlphaFoldDB" id="A0A852ZYL3"/>
<feature type="domain" description="Glycosyl transferase family 1" evidence="4">
    <location>
        <begin position="218"/>
        <end position="368"/>
    </location>
</feature>
<dbReference type="PANTHER" id="PTHR45947:SF3">
    <property type="entry name" value="SULFOQUINOVOSYL TRANSFERASE SQD2"/>
    <property type="match status" value="1"/>
</dbReference>
<gene>
    <name evidence="6" type="ORF">FHU37_000315</name>
</gene>
<name>A0A852ZYL3_9ACTN</name>
<protein>
    <submittedName>
        <fullName evidence="6">Glycosyltransferase involved in cell wall biosynthesis</fullName>
    </submittedName>
</protein>
<dbReference type="GO" id="GO:1901137">
    <property type="term" value="P:carbohydrate derivative biosynthetic process"/>
    <property type="evidence" value="ECO:0007669"/>
    <property type="project" value="UniProtKB-ARBA"/>
</dbReference>
<evidence type="ECO:0000259" key="5">
    <source>
        <dbReference type="Pfam" id="PF13579"/>
    </source>
</evidence>
<evidence type="ECO:0000256" key="1">
    <source>
        <dbReference type="ARBA" id="ARBA00022676"/>
    </source>
</evidence>
<comment type="caution">
    <text evidence="6">The sequence shown here is derived from an EMBL/GenBank/DDBJ whole genome shotgun (WGS) entry which is preliminary data.</text>
</comment>
<dbReference type="InterPro" id="IPR028098">
    <property type="entry name" value="Glyco_trans_4-like_N"/>
</dbReference>
<dbReference type="EMBL" id="JACBZD010000001">
    <property type="protein sequence ID" value="NYI03372.1"/>
    <property type="molecule type" value="Genomic_DNA"/>
</dbReference>
<evidence type="ECO:0000256" key="2">
    <source>
        <dbReference type="ARBA" id="ARBA00022679"/>
    </source>
</evidence>
<dbReference type="Pfam" id="PF13579">
    <property type="entry name" value="Glyco_trans_4_4"/>
    <property type="match status" value="1"/>
</dbReference>
<organism evidence="6 7">
    <name type="scientific">Allostreptomyces psammosilenae</name>
    <dbReference type="NCBI Taxonomy" id="1892865"/>
    <lineage>
        <taxon>Bacteria</taxon>
        <taxon>Bacillati</taxon>
        <taxon>Actinomycetota</taxon>
        <taxon>Actinomycetes</taxon>
        <taxon>Kitasatosporales</taxon>
        <taxon>Streptomycetaceae</taxon>
        <taxon>Allostreptomyces</taxon>
    </lineage>
</organism>
<keyword evidence="1" id="KW-0328">Glycosyltransferase</keyword>
<evidence type="ECO:0000259" key="4">
    <source>
        <dbReference type="Pfam" id="PF00534"/>
    </source>
</evidence>
<dbReference type="Gene3D" id="3.40.50.2000">
    <property type="entry name" value="Glycogen Phosphorylase B"/>
    <property type="match status" value="2"/>
</dbReference>
<evidence type="ECO:0000313" key="7">
    <source>
        <dbReference type="Proteomes" id="UP000567795"/>
    </source>
</evidence>
<dbReference type="CDD" id="cd03801">
    <property type="entry name" value="GT4_PimA-like"/>
    <property type="match status" value="1"/>
</dbReference>
<feature type="region of interest" description="Disordered" evidence="3">
    <location>
        <begin position="1"/>
        <end position="25"/>
    </location>
</feature>
<evidence type="ECO:0000256" key="3">
    <source>
        <dbReference type="SAM" id="MobiDB-lite"/>
    </source>
</evidence>
<evidence type="ECO:0000313" key="6">
    <source>
        <dbReference type="EMBL" id="NYI03372.1"/>
    </source>
</evidence>
<dbReference type="Proteomes" id="UP000567795">
    <property type="component" value="Unassembled WGS sequence"/>
</dbReference>
<keyword evidence="7" id="KW-1185">Reference proteome</keyword>
<proteinExistence type="predicted"/>
<dbReference type="Pfam" id="PF00534">
    <property type="entry name" value="Glycos_transf_1"/>
    <property type="match status" value="1"/>
</dbReference>
<reference evidence="6 7" key="1">
    <citation type="submission" date="2020-07" db="EMBL/GenBank/DDBJ databases">
        <title>Sequencing the genomes of 1000 actinobacteria strains.</title>
        <authorList>
            <person name="Klenk H.-P."/>
        </authorList>
    </citation>
    <scope>NUCLEOTIDE SEQUENCE [LARGE SCALE GENOMIC DNA]</scope>
    <source>
        <strain evidence="6 7">DSM 42178</strain>
    </source>
</reference>
<feature type="domain" description="Glycosyltransferase subfamily 4-like N-terminal" evidence="5">
    <location>
        <begin position="41"/>
        <end position="192"/>
    </location>
</feature>
<dbReference type="InterPro" id="IPR050194">
    <property type="entry name" value="Glycosyltransferase_grp1"/>
</dbReference>
<dbReference type="PANTHER" id="PTHR45947">
    <property type="entry name" value="SULFOQUINOVOSYL TRANSFERASE SQD2"/>
    <property type="match status" value="1"/>
</dbReference>
<dbReference type="InterPro" id="IPR001296">
    <property type="entry name" value="Glyco_trans_1"/>
</dbReference>